<dbReference type="AlphaFoldDB" id="A0A8H6RKI2"/>
<keyword evidence="3" id="KW-1185">Reference proteome</keyword>
<evidence type="ECO:0000256" key="1">
    <source>
        <dbReference type="SAM" id="MobiDB-lite"/>
    </source>
</evidence>
<feature type="region of interest" description="Disordered" evidence="1">
    <location>
        <begin position="189"/>
        <end position="232"/>
    </location>
</feature>
<dbReference type="EMBL" id="JABCIY010000120">
    <property type="protein sequence ID" value="KAF7192533.1"/>
    <property type="molecule type" value="Genomic_DNA"/>
</dbReference>
<organism evidence="2 3">
    <name type="scientific">Pseudocercospora fuligena</name>
    <dbReference type="NCBI Taxonomy" id="685502"/>
    <lineage>
        <taxon>Eukaryota</taxon>
        <taxon>Fungi</taxon>
        <taxon>Dikarya</taxon>
        <taxon>Ascomycota</taxon>
        <taxon>Pezizomycotina</taxon>
        <taxon>Dothideomycetes</taxon>
        <taxon>Dothideomycetidae</taxon>
        <taxon>Mycosphaerellales</taxon>
        <taxon>Mycosphaerellaceae</taxon>
        <taxon>Pseudocercospora</taxon>
    </lineage>
</organism>
<gene>
    <name evidence="2" type="ORF">HII31_06124</name>
</gene>
<dbReference type="OrthoDB" id="10408556at2759"/>
<feature type="region of interest" description="Disordered" evidence="1">
    <location>
        <begin position="446"/>
        <end position="522"/>
    </location>
</feature>
<proteinExistence type="predicted"/>
<comment type="caution">
    <text evidence="2">The sequence shown here is derived from an EMBL/GenBank/DDBJ whole genome shotgun (WGS) entry which is preliminary data.</text>
</comment>
<sequence>MTVLSSDMATQSYSEVQKASTSKQPSRRLKEICVLFQLKKDHYGPFRALAVHHLRKNTTVARVKEQLNDIAQRSTVKLAVGFLTAYGPALWPANSKFRPHLLKADLGIWGKRFALEAPSYVKDASMTFSARARYRKENADRDPRGDTEIAHSKLGKLMTEYFDALLHVIDDEGDEGELDDGDLLNAILGRGRGDEDGSNATDDSGSADAPHESVSRESSPEEPLSATVRRNKAQLPNACGTLAVDTTRGDIGALPSVPLDTTHQLEASNSTSRESSPDTPLVVERVHRLLAHTSMNNLTSGEDIVALSALLQQNSTTDAGLTASTPSTEQEVPSAATFLTPQASIPQPESEAIQIVEEGSAEMFNSLTHDFSNLDASPGADAEGISEQSIYDQLRAFINDGEVSANNHNQPQQPTINPALLTSTPLNTYAMTQPSTPQIGNGFQAQASEVTRPGSTTRRCVPPSAQSSVARGSGKRPSRGSFGEMPSKRRATTTMSPPPRPDRPLPPHLWTPMTAESTWRPTPEVTGDWEGMRQRLQLMKIASGGIGGLPRV</sequence>
<accession>A0A8H6RKI2</accession>
<feature type="compositionally biased region" description="Polar residues" evidence="1">
    <location>
        <begin position="446"/>
        <end position="470"/>
    </location>
</feature>
<evidence type="ECO:0000313" key="2">
    <source>
        <dbReference type="EMBL" id="KAF7192533.1"/>
    </source>
</evidence>
<reference evidence="2" key="1">
    <citation type="submission" date="2020-04" db="EMBL/GenBank/DDBJ databases">
        <title>Draft genome resource of the tomato pathogen Pseudocercospora fuligena.</title>
        <authorList>
            <person name="Zaccaron A."/>
        </authorList>
    </citation>
    <scope>NUCLEOTIDE SEQUENCE</scope>
    <source>
        <strain evidence="2">PF001</strain>
    </source>
</reference>
<dbReference type="Proteomes" id="UP000660729">
    <property type="component" value="Unassembled WGS sequence"/>
</dbReference>
<protein>
    <submittedName>
        <fullName evidence="2">Uncharacterized protein</fullName>
    </submittedName>
</protein>
<name>A0A8H6RKI2_9PEZI</name>
<feature type="region of interest" description="Disordered" evidence="1">
    <location>
        <begin position="1"/>
        <end position="22"/>
    </location>
</feature>
<feature type="compositionally biased region" description="Basic and acidic residues" evidence="1">
    <location>
        <begin position="209"/>
        <end position="219"/>
    </location>
</feature>
<evidence type="ECO:0000313" key="3">
    <source>
        <dbReference type="Proteomes" id="UP000660729"/>
    </source>
</evidence>